<feature type="transmembrane region" description="Helical" evidence="10">
    <location>
        <begin position="76"/>
        <end position="97"/>
    </location>
</feature>
<feature type="transmembrane region" description="Helical" evidence="10">
    <location>
        <begin position="104"/>
        <end position="123"/>
    </location>
</feature>
<dbReference type="Proteomes" id="UP001501666">
    <property type="component" value="Unassembled WGS sequence"/>
</dbReference>
<evidence type="ECO:0000256" key="8">
    <source>
        <dbReference type="ARBA" id="ARBA00023012"/>
    </source>
</evidence>
<evidence type="ECO:0000313" key="14">
    <source>
        <dbReference type="EMBL" id="GAA2663683.1"/>
    </source>
</evidence>
<evidence type="ECO:0000256" key="1">
    <source>
        <dbReference type="ARBA" id="ARBA00000085"/>
    </source>
</evidence>
<keyword evidence="10" id="KW-0472">Membrane</keyword>
<sequence length="381" mass="40060">MSGVKLWRTDAAIAVGVLTLGVTGTYARLSRSGLVECPLDPFGLTLITLSSLALIWRRSSPVWVGAITVGCGVVYYGARYPGVFAAAPALIAIYTAASLGRRRLAIGLAVALAVGVGGLVALSDVDPEPGGLSLLSGWLVAVVVCGEVVRNRRAYLDEVERRAAEAERTREEAALRRAGEERLWIAQELHDTLTHTISVMNVQTSVALQLLEHDQARTRAALLAVKESGQEAMHELRATLGVLRQADGPEAGLARLPRLVDRAAAAGLPVKTVVVGAPVELSAEVDRAAYRIVQEAFTNVLRHAGPATITLTIEYGTDMIKLLVEDDGKSDAGTAEHGMGLIGMRERAVAAGGTLTAGPVKSQGAFEGFAVRAELPVGGRP</sequence>
<keyword evidence="9" id="KW-0175">Coiled coil</keyword>
<evidence type="ECO:0000259" key="11">
    <source>
        <dbReference type="Pfam" id="PF02518"/>
    </source>
</evidence>
<keyword evidence="5" id="KW-0547">Nucleotide-binding</keyword>
<evidence type="ECO:0000256" key="3">
    <source>
        <dbReference type="ARBA" id="ARBA00022553"/>
    </source>
</evidence>
<evidence type="ECO:0000256" key="10">
    <source>
        <dbReference type="SAM" id="Phobius"/>
    </source>
</evidence>
<dbReference type="Pfam" id="PF23539">
    <property type="entry name" value="DUF7134"/>
    <property type="match status" value="1"/>
</dbReference>
<name>A0ABP6EET2_9ACTN</name>
<dbReference type="PANTHER" id="PTHR24421">
    <property type="entry name" value="NITRATE/NITRITE SENSOR PROTEIN NARX-RELATED"/>
    <property type="match status" value="1"/>
</dbReference>
<dbReference type="Gene3D" id="3.30.565.10">
    <property type="entry name" value="Histidine kinase-like ATPase, C-terminal domain"/>
    <property type="match status" value="1"/>
</dbReference>
<dbReference type="SUPFAM" id="SSF55874">
    <property type="entry name" value="ATPase domain of HSP90 chaperone/DNA topoisomerase II/histidine kinase"/>
    <property type="match status" value="1"/>
</dbReference>
<keyword evidence="4" id="KW-0808">Transferase</keyword>
<evidence type="ECO:0000256" key="2">
    <source>
        <dbReference type="ARBA" id="ARBA00012438"/>
    </source>
</evidence>
<keyword evidence="3" id="KW-0597">Phosphoprotein</keyword>
<keyword evidence="10" id="KW-0812">Transmembrane</keyword>
<feature type="domain" description="DUF7134" evidence="13">
    <location>
        <begin position="9"/>
        <end position="153"/>
    </location>
</feature>
<feature type="domain" description="Histidine kinase/HSP90-like ATPase" evidence="11">
    <location>
        <begin position="287"/>
        <end position="376"/>
    </location>
</feature>
<evidence type="ECO:0000259" key="13">
    <source>
        <dbReference type="Pfam" id="PF23539"/>
    </source>
</evidence>
<proteinExistence type="predicted"/>
<keyword evidence="15" id="KW-1185">Reference proteome</keyword>
<evidence type="ECO:0000313" key="15">
    <source>
        <dbReference type="Proteomes" id="UP001501666"/>
    </source>
</evidence>
<dbReference type="CDD" id="cd16917">
    <property type="entry name" value="HATPase_UhpB-NarQ-NarX-like"/>
    <property type="match status" value="1"/>
</dbReference>
<dbReference type="Pfam" id="PF02518">
    <property type="entry name" value="HATPase_c"/>
    <property type="match status" value="1"/>
</dbReference>
<feature type="domain" description="Signal transduction histidine kinase subgroup 3 dimerisation and phosphoacceptor" evidence="12">
    <location>
        <begin position="181"/>
        <end position="246"/>
    </location>
</feature>
<feature type="transmembrane region" description="Helical" evidence="10">
    <location>
        <begin position="39"/>
        <end position="56"/>
    </location>
</feature>
<dbReference type="InterPro" id="IPR036890">
    <property type="entry name" value="HATPase_C_sf"/>
</dbReference>
<dbReference type="InterPro" id="IPR003594">
    <property type="entry name" value="HATPase_dom"/>
</dbReference>
<feature type="transmembrane region" description="Helical" evidence="10">
    <location>
        <begin position="129"/>
        <end position="149"/>
    </location>
</feature>
<dbReference type="InterPro" id="IPR055558">
    <property type="entry name" value="DUF7134"/>
</dbReference>
<dbReference type="PANTHER" id="PTHR24421:SF10">
    <property type="entry name" value="NITRATE_NITRITE SENSOR PROTEIN NARQ"/>
    <property type="match status" value="1"/>
</dbReference>
<accession>A0ABP6EET2</accession>
<evidence type="ECO:0000259" key="12">
    <source>
        <dbReference type="Pfam" id="PF07730"/>
    </source>
</evidence>
<feature type="transmembrane region" description="Helical" evidence="10">
    <location>
        <begin position="6"/>
        <end position="27"/>
    </location>
</feature>
<dbReference type="InterPro" id="IPR011712">
    <property type="entry name" value="Sig_transdc_His_kin_sub3_dim/P"/>
</dbReference>
<dbReference type="EC" id="2.7.13.3" evidence="2"/>
<dbReference type="InterPro" id="IPR050482">
    <property type="entry name" value="Sensor_HK_TwoCompSys"/>
</dbReference>
<evidence type="ECO:0000256" key="6">
    <source>
        <dbReference type="ARBA" id="ARBA00022777"/>
    </source>
</evidence>
<evidence type="ECO:0000256" key="7">
    <source>
        <dbReference type="ARBA" id="ARBA00022840"/>
    </source>
</evidence>
<feature type="coiled-coil region" evidence="9">
    <location>
        <begin position="149"/>
        <end position="181"/>
    </location>
</feature>
<evidence type="ECO:0000256" key="5">
    <source>
        <dbReference type="ARBA" id="ARBA00022741"/>
    </source>
</evidence>
<reference evidence="15" key="1">
    <citation type="journal article" date="2019" name="Int. J. Syst. Evol. Microbiol.">
        <title>The Global Catalogue of Microorganisms (GCM) 10K type strain sequencing project: providing services to taxonomists for standard genome sequencing and annotation.</title>
        <authorList>
            <consortium name="The Broad Institute Genomics Platform"/>
            <consortium name="The Broad Institute Genome Sequencing Center for Infectious Disease"/>
            <person name="Wu L."/>
            <person name="Ma J."/>
        </authorList>
    </citation>
    <scope>NUCLEOTIDE SEQUENCE [LARGE SCALE GENOMIC DNA]</scope>
    <source>
        <strain evidence="15">JCM 6835</strain>
    </source>
</reference>
<dbReference type="Pfam" id="PF07730">
    <property type="entry name" value="HisKA_3"/>
    <property type="match status" value="1"/>
</dbReference>
<keyword evidence="10" id="KW-1133">Transmembrane helix</keyword>
<dbReference type="EMBL" id="BAAATE010000009">
    <property type="protein sequence ID" value="GAA2663683.1"/>
    <property type="molecule type" value="Genomic_DNA"/>
</dbReference>
<keyword evidence="7" id="KW-0067">ATP-binding</keyword>
<organism evidence="14 15">
    <name type="scientific">Nonomuraea recticatena</name>
    <dbReference type="NCBI Taxonomy" id="46178"/>
    <lineage>
        <taxon>Bacteria</taxon>
        <taxon>Bacillati</taxon>
        <taxon>Actinomycetota</taxon>
        <taxon>Actinomycetes</taxon>
        <taxon>Streptosporangiales</taxon>
        <taxon>Streptosporangiaceae</taxon>
        <taxon>Nonomuraea</taxon>
    </lineage>
</organism>
<dbReference type="Gene3D" id="1.20.5.1930">
    <property type="match status" value="1"/>
</dbReference>
<gene>
    <name evidence="14" type="ORF">GCM10010412_038430</name>
</gene>
<dbReference type="GO" id="GO:0016301">
    <property type="term" value="F:kinase activity"/>
    <property type="evidence" value="ECO:0007669"/>
    <property type="project" value="UniProtKB-KW"/>
</dbReference>
<evidence type="ECO:0000256" key="4">
    <source>
        <dbReference type="ARBA" id="ARBA00022679"/>
    </source>
</evidence>
<keyword evidence="8" id="KW-0902">Two-component regulatory system</keyword>
<comment type="catalytic activity">
    <reaction evidence="1">
        <text>ATP + protein L-histidine = ADP + protein N-phospho-L-histidine.</text>
        <dbReference type="EC" id="2.7.13.3"/>
    </reaction>
</comment>
<comment type="caution">
    <text evidence="14">The sequence shown here is derived from an EMBL/GenBank/DDBJ whole genome shotgun (WGS) entry which is preliminary data.</text>
</comment>
<protein>
    <recommendedName>
        <fullName evidence="2">histidine kinase</fullName>
        <ecNumber evidence="2">2.7.13.3</ecNumber>
    </recommendedName>
</protein>
<evidence type="ECO:0000256" key="9">
    <source>
        <dbReference type="SAM" id="Coils"/>
    </source>
</evidence>
<keyword evidence="6 14" id="KW-0418">Kinase</keyword>